<evidence type="ECO:0000256" key="2">
    <source>
        <dbReference type="HAMAP-Rule" id="MF_01867"/>
    </source>
</evidence>
<keyword evidence="1 2" id="KW-0436">Ligase</keyword>
<dbReference type="HAMAP" id="MF_01867">
    <property type="entry name" value="BshC"/>
    <property type="match status" value="1"/>
</dbReference>
<dbReference type="EC" id="6.-.-.-" evidence="2"/>
<dbReference type="RefSeq" id="WP_140944744.1">
    <property type="nucleotide sequence ID" value="NZ_FAOO01000005.1"/>
</dbReference>
<evidence type="ECO:0000313" key="6">
    <source>
        <dbReference type="Proteomes" id="UP000320623"/>
    </source>
</evidence>
<accession>A0A0S4MZU7</accession>
<dbReference type="PIRSF" id="PIRSF012535">
    <property type="entry name" value="UCP012535"/>
    <property type="match status" value="1"/>
</dbReference>
<dbReference type="Proteomes" id="UP000320623">
    <property type="component" value="Unassembled WGS sequence"/>
</dbReference>
<dbReference type="OrthoDB" id="9765151at2"/>
<dbReference type="STRING" id="1643428.GCA_001442855_00966"/>
<organism evidence="5 6">
    <name type="scientific">Candidatus Thermokryptus mobilis</name>
    <dbReference type="NCBI Taxonomy" id="1643428"/>
    <lineage>
        <taxon>Bacteria</taxon>
        <taxon>Pseudomonadati</taxon>
        <taxon>Candidatus Kryptoniota</taxon>
        <taxon>Candidatus Thermokryptus</taxon>
    </lineage>
</organism>
<protein>
    <recommendedName>
        <fullName evidence="2">Putative cysteine ligase BshC</fullName>
        <ecNumber evidence="2">6.-.-.-</ecNumber>
    </recommendedName>
</protein>
<proteinExistence type="inferred from homology"/>
<evidence type="ECO:0000256" key="1">
    <source>
        <dbReference type="ARBA" id="ARBA00022598"/>
    </source>
</evidence>
<dbReference type="NCBIfam" id="TIGR03998">
    <property type="entry name" value="thiol_BshC"/>
    <property type="match status" value="1"/>
</dbReference>
<dbReference type="EMBL" id="FAOO01000005">
    <property type="protein sequence ID" value="CUU04416.1"/>
    <property type="molecule type" value="Genomic_DNA"/>
</dbReference>
<feature type="domain" description="Bacillithiol biosynthesis BshC C-terminal coiled-coil" evidence="4">
    <location>
        <begin position="386"/>
        <end position="544"/>
    </location>
</feature>
<dbReference type="InterPro" id="IPR055399">
    <property type="entry name" value="CC_BshC"/>
</dbReference>
<feature type="domain" description="Bacillithiol biosynthesis BshC N-terminal Rossmann-like" evidence="3">
    <location>
        <begin position="16"/>
        <end position="383"/>
    </location>
</feature>
<dbReference type="AlphaFoldDB" id="A0A0S4MZU7"/>
<keyword evidence="6" id="KW-1185">Reference proteome</keyword>
<name>A0A0S4MZU7_9BACT</name>
<evidence type="ECO:0000313" key="5">
    <source>
        <dbReference type="EMBL" id="CUU04416.1"/>
    </source>
</evidence>
<evidence type="ECO:0000259" key="4">
    <source>
        <dbReference type="Pfam" id="PF24850"/>
    </source>
</evidence>
<evidence type="ECO:0000259" key="3">
    <source>
        <dbReference type="Pfam" id="PF10079"/>
    </source>
</evidence>
<dbReference type="GO" id="GO:0016874">
    <property type="term" value="F:ligase activity"/>
    <property type="evidence" value="ECO:0007669"/>
    <property type="project" value="UniProtKB-UniRule"/>
</dbReference>
<comment type="similarity">
    <text evidence="2">Belongs to the BshC family.</text>
</comment>
<dbReference type="InterPro" id="IPR011199">
    <property type="entry name" value="Bacillithiol_biosynth_BshC"/>
</dbReference>
<dbReference type="Pfam" id="PF10079">
    <property type="entry name" value="Rossmann-like_BshC"/>
    <property type="match status" value="1"/>
</dbReference>
<reference evidence="6" key="1">
    <citation type="submission" date="2015-11" db="EMBL/GenBank/DDBJ databases">
        <authorList>
            <person name="Varghese N."/>
        </authorList>
    </citation>
    <scope>NUCLEOTIDE SEQUENCE [LARGE SCALE GENOMIC DNA]</scope>
</reference>
<sequence length="544" mass="62868">MRTLNFKFLFPNYGGTTQLFLDYIYNFKNVARYYAHDFNDFNIGLIQNVLAGYKNRNKVAEILRRQNLSLGNRYAGENIDLFEKENTLAVVTGQQVGLFTGPVYTIYKIISAIKLSSALAEKFPEYNFVPVFYLEGEDHDFFEANNAKIFNSNNELVKIEFIPEHIPKENYGPVGALKFDKKIKDVLNKIESELQDSEFKSEIMNLLRYAYDEGVNFTEAFVRFCSELFKDFGLIFLDPSDPELKQLLLPIFRKEIEEHPKLAGLIIDVSAELERKYHAQVKPRPLNLFLIYKDGRFPIEPDEQEGMFKLKGIRFKFSKGELINILETNPQLLSPNVVLRPICQDTLLPTVAYVAGPSEIAYFAQFKPAYDYFNIQMPVIFPRISATLIEPKVKKILDKYQIDIREVYTDFQSLAKKIILSNSEVDIQGFFDSVKSQFELLLEGIKSFVSGIDPSLSDAVTNSSGKILYHINSIYEKALSASQRKNEIANQQIQKLKLNLLPEDELQERVLNITYFLNKYSFGLISKLFDELEIFEFNHQFVYL</sequence>
<gene>
    <name evidence="2" type="primary">bshC</name>
    <name evidence="5" type="ORF">JGI1_00989</name>
</gene>
<dbReference type="Pfam" id="PF24850">
    <property type="entry name" value="CC_BshC"/>
    <property type="match status" value="1"/>
</dbReference>
<dbReference type="InterPro" id="IPR055398">
    <property type="entry name" value="Rossmann-like_BshC"/>
</dbReference>